<proteinExistence type="predicted"/>
<comment type="caution">
    <text evidence="2">The sequence shown here is derived from an EMBL/GenBank/DDBJ whole genome shotgun (WGS) entry which is preliminary data.</text>
</comment>
<keyword evidence="3" id="KW-1185">Reference proteome</keyword>
<protein>
    <submittedName>
        <fullName evidence="2">Transcriptional regulator, AraC family</fullName>
    </submittedName>
</protein>
<dbReference type="RefSeq" id="WP_213486319.1">
    <property type="nucleotide sequence ID" value="NZ_CAJRAY010000090.1"/>
</dbReference>
<organism evidence="2 3">
    <name type="scientific">Thermobacillus xylanilyticus</name>
    <dbReference type="NCBI Taxonomy" id="76633"/>
    <lineage>
        <taxon>Bacteria</taxon>
        <taxon>Bacillati</taxon>
        <taxon>Bacillota</taxon>
        <taxon>Bacilli</taxon>
        <taxon>Bacillales</taxon>
        <taxon>Paenibacillaceae</taxon>
        <taxon>Thermobacillus</taxon>
    </lineage>
</organism>
<evidence type="ECO:0000313" key="2">
    <source>
        <dbReference type="EMBL" id="CAG5092099.1"/>
    </source>
</evidence>
<dbReference type="InterPro" id="IPR009594">
    <property type="entry name" value="Tscrpt_reg_HTH_AraC_N"/>
</dbReference>
<feature type="domain" description="Transcription regulator HTH AraC N-terminal" evidence="1">
    <location>
        <begin position="23"/>
        <end position="79"/>
    </location>
</feature>
<reference evidence="2 3" key="1">
    <citation type="submission" date="2021-04" db="EMBL/GenBank/DDBJ databases">
        <authorList>
            <person name="Rakotoarivonina H."/>
        </authorList>
    </citation>
    <scope>NUCLEOTIDE SEQUENCE [LARGE SCALE GENOMIC DNA]</scope>
    <source>
        <strain evidence="2 3">XE</strain>
    </source>
</reference>
<name>A0ABN7S4N4_THEXY</name>
<accession>A0ABN7S4N4</accession>
<dbReference type="Pfam" id="PF06719">
    <property type="entry name" value="AraC_N"/>
    <property type="match status" value="1"/>
</dbReference>
<evidence type="ECO:0000259" key="1">
    <source>
        <dbReference type="Pfam" id="PF06719"/>
    </source>
</evidence>
<sequence length="86" mass="9657">MRNRTLSLILDHTPHEGVFKTRIPGLYVSRFTQPSASQVKTFYMPSLAMAVQGEKAIAMGRETFPFGASQMFAFHVAMYMPSLKSI</sequence>
<dbReference type="Proteomes" id="UP000681526">
    <property type="component" value="Unassembled WGS sequence"/>
</dbReference>
<gene>
    <name evidence="2" type="primary">txxe 3245</name>
    <name evidence="2" type="ORF">TXXE_17595</name>
</gene>
<dbReference type="EMBL" id="CAJRAY010000090">
    <property type="protein sequence ID" value="CAG5092099.1"/>
    <property type="molecule type" value="Genomic_DNA"/>
</dbReference>
<evidence type="ECO:0000313" key="3">
    <source>
        <dbReference type="Proteomes" id="UP000681526"/>
    </source>
</evidence>